<name>A0ABT2J9P9_9PSEU</name>
<evidence type="ECO:0000313" key="4">
    <source>
        <dbReference type="Proteomes" id="UP001156441"/>
    </source>
</evidence>
<comment type="caution">
    <text evidence="3">The sequence shown here is derived from an EMBL/GenBank/DDBJ whole genome shotgun (WGS) entry which is preliminary data.</text>
</comment>
<dbReference type="InterPro" id="IPR016181">
    <property type="entry name" value="Acyl_CoA_acyltransferase"/>
</dbReference>
<protein>
    <submittedName>
        <fullName evidence="3">GNAT family N-acetyltransferase</fullName>
    </submittedName>
</protein>
<feature type="domain" description="N-acetyltransferase" evidence="2">
    <location>
        <begin position="3"/>
        <end position="177"/>
    </location>
</feature>
<dbReference type="Gene3D" id="3.40.630.30">
    <property type="match status" value="1"/>
</dbReference>
<evidence type="ECO:0000256" key="1">
    <source>
        <dbReference type="ARBA" id="ARBA00022679"/>
    </source>
</evidence>
<gene>
    <name evidence="3" type="ORF">JT362_15845</name>
</gene>
<dbReference type="EMBL" id="JAFFZE010000012">
    <property type="protein sequence ID" value="MCT2584595.1"/>
    <property type="molecule type" value="Genomic_DNA"/>
</dbReference>
<dbReference type="PANTHER" id="PTHR13947">
    <property type="entry name" value="GNAT FAMILY N-ACETYLTRANSFERASE"/>
    <property type="match status" value="1"/>
</dbReference>
<evidence type="ECO:0000313" key="3">
    <source>
        <dbReference type="EMBL" id="MCT2584595.1"/>
    </source>
</evidence>
<dbReference type="InterPro" id="IPR050769">
    <property type="entry name" value="NAT_camello-type"/>
</dbReference>
<dbReference type="CDD" id="cd04301">
    <property type="entry name" value="NAT_SF"/>
    <property type="match status" value="1"/>
</dbReference>
<organism evidence="3 4">
    <name type="scientific">Actinophytocola gossypii</name>
    <dbReference type="NCBI Taxonomy" id="2812003"/>
    <lineage>
        <taxon>Bacteria</taxon>
        <taxon>Bacillati</taxon>
        <taxon>Actinomycetota</taxon>
        <taxon>Actinomycetes</taxon>
        <taxon>Pseudonocardiales</taxon>
        <taxon>Pseudonocardiaceae</taxon>
    </lineage>
</organism>
<keyword evidence="4" id="KW-1185">Reference proteome</keyword>
<dbReference type="PANTHER" id="PTHR13947:SF37">
    <property type="entry name" value="LD18367P"/>
    <property type="match status" value="1"/>
</dbReference>
<dbReference type="SUPFAM" id="SSF55729">
    <property type="entry name" value="Acyl-CoA N-acyltransferases (Nat)"/>
    <property type="match status" value="1"/>
</dbReference>
<proteinExistence type="predicted"/>
<reference evidence="3 4" key="1">
    <citation type="submission" date="2021-02" db="EMBL/GenBank/DDBJ databases">
        <title>Actinophytocola xerophila sp. nov., isolated from soil of cotton cropping field.</title>
        <authorList>
            <person name="Huang R."/>
            <person name="Chen X."/>
            <person name="Ge X."/>
            <person name="Liu W."/>
        </authorList>
    </citation>
    <scope>NUCLEOTIDE SEQUENCE [LARGE SCALE GENOMIC DNA]</scope>
    <source>
        <strain evidence="3 4">S1-96</strain>
    </source>
</reference>
<evidence type="ECO:0000259" key="2">
    <source>
        <dbReference type="PROSITE" id="PS51186"/>
    </source>
</evidence>
<dbReference type="PROSITE" id="PS51186">
    <property type="entry name" value="GNAT"/>
    <property type="match status" value="1"/>
</dbReference>
<keyword evidence="1" id="KW-0808">Transferase</keyword>
<dbReference type="Proteomes" id="UP001156441">
    <property type="component" value="Unassembled WGS sequence"/>
</dbReference>
<sequence>MTISIRAARLPDDQPGIVAIDREFTTDAVYEVAYEQDRFTLMHTPVYPSVTKQFPLDDLADENPPWEFAAVAVDGDEVRGFLGANHQLWNRRLVIWHLYVDIPLRGRGIGRALIEASFDWGRSVGAEVAWLETSNINVPAVTAYRRMGFELCGLDTTLYHGTPDAGEIGLYLARTLY</sequence>
<accession>A0ABT2J9P9</accession>
<dbReference type="Pfam" id="PF00583">
    <property type="entry name" value="Acetyltransf_1"/>
    <property type="match status" value="1"/>
</dbReference>
<dbReference type="InterPro" id="IPR000182">
    <property type="entry name" value="GNAT_dom"/>
</dbReference>
<dbReference type="RefSeq" id="WP_260191989.1">
    <property type="nucleotide sequence ID" value="NZ_JAFFZE010000012.1"/>
</dbReference>